<evidence type="ECO:0000313" key="10">
    <source>
        <dbReference type="Proteomes" id="UP000274131"/>
    </source>
</evidence>
<evidence type="ECO:0000256" key="6">
    <source>
        <dbReference type="PIRSR" id="PIRSR602640-2"/>
    </source>
</evidence>
<evidence type="ECO:0000256" key="8">
    <source>
        <dbReference type="SAM" id="SignalP"/>
    </source>
</evidence>
<evidence type="ECO:0000256" key="2">
    <source>
        <dbReference type="ARBA" id="ARBA00022801"/>
    </source>
</evidence>
<keyword evidence="10" id="KW-1185">Reference proteome</keyword>
<dbReference type="Proteomes" id="UP000274131">
    <property type="component" value="Unassembled WGS sequence"/>
</dbReference>
<dbReference type="InterPro" id="IPR011042">
    <property type="entry name" value="6-blade_b-propeller_TolB-like"/>
</dbReference>
<dbReference type="GO" id="GO:0046872">
    <property type="term" value="F:metal ion binding"/>
    <property type="evidence" value="ECO:0007669"/>
    <property type="project" value="UniProtKB-KW"/>
</dbReference>
<dbReference type="PANTHER" id="PTHR11799">
    <property type="entry name" value="PARAOXONASE"/>
    <property type="match status" value="1"/>
</dbReference>
<evidence type="ECO:0000256" key="1">
    <source>
        <dbReference type="ARBA" id="ARBA00008595"/>
    </source>
</evidence>
<keyword evidence="3 7" id="KW-1015">Disulfide bond</keyword>
<evidence type="ECO:0000313" key="9">
    <source>
        <dbReference type="EMBL" id="VDD86453.1"/>
    </source>
</evidence>
<feature type="signal peptide" evidence="8">
    <location>
        <begin position="1"/>
        <end position="20"/>
    </location>
</feature>
<reference evidence="9 10" key="2">
    <citation type="submission" date="2018-10" db="EMBL/GenBank/DDBJ databases">
        <authorList>
            <consortium name="Pathogen Informatics"/>
        </authorList>
    </citation>
    <scope>NUCLEOTIDE SEQUENCE [LARGE SCALE GENOMIC DNA]</scope>
</reference>
<protein>
    <submittedName>
        <fullName evidence="11">Arylesterase</fullName>
    </submittedName>
</protein>
<evidence type="ECO:0000256" key="5">
    <source>
        <dbReference type="PIRSR" id="PIRSR602640-1"/>
    </source>
</evidence>
<dbReference type="OrthoDB" id="423498at2759"/>
<dbReference type="Pfam" id="PF01731">
    <property type="entry name" value="Arylesterase"/>
    <property type="match status" value="1"/>
</dbReference>
<comment type="similarity">
    <text evidence="1">Belongs to the paraoxonase family.</text>
</comment>
<dbReference type="STRING" id="51028.A0A0N4UWL4"/>
<feature type="binding site" evidence="6">
    <location>
        <position position="253"/>
    </location>
    <ligand>
        <name>Ca(2+)</name>
        <dbReference type="ChEBI" id="CHEBI:29108"/>
        <label>1</label>
        <note>catalytic</note>
    </ligand>
</feature>
<feature type="binding site" evidence="6">
    <location>
        <position position="49"/>
    </location>
    <ligand>
        <name>Ca(2+)</name>
        <dbReference type="ChEBI" id="CHEBI:29108"/>
        <label>1</label>
        <note>catalytic</note>
    </ligand>
</feature>
<accession>A0A0N4UWL4</accession>
<evidence type="ECO:0000256" key="7">
    <source>
        <dbReference type="PIRSR" id="PIRSR602640-3"/>
    </source>
</evidence>
<name>A0A0N4UWL4_ENTVE</name>
<dbReference type="InterPro" id="IPR051288">
    <property type="entry name" value="Serum_paraoxonase/arylesterase"/>
</dbReference>
<sequence length="346" mass="39504">MFRALWNLAILALIVGLKKCGTFEAPSQASTRSLPKCQRPSQFLEYGAEDIEVVESLDIAFVSSGIHYFKDRASGIRGKIFLIDLNVPFENLKAEELKIAGTFNRDEFRPHGISSYYDHGRLELYVINHNLKFEHSIIVFEYDQKEHLLNYRRTITDSAFRSIVYYNGKKSQIVLDNLLTPNGIAIDKSKKHLFVSSPNARSTTVYSLIRVSHKKTFWIMASLFKVVQNIQNKESKISLTEISKVPLYTSPDNLYLDKQNSLWIGCHPVAYKVFLQTLFSGDERFVGPSQVLHVEFRNQFKEWSVKEVYSDDGSEIPASSVAVTSSDKILIGSINHNLIVCKNLYF</sequence>
<dbReference type="WBParaSite" id="EVEC_0000188801-mRNA-1">
    <property type="protein sequence ID" value="EVEC_0000188801-mRNA-1"/>
    <property type="gene ID" value="EVEC_0000188801"/>
</dbReference>
<evidence type="ECO:0000256" key="3">
    <source>
        <dbReference type="ARBA" id="ARBA00023157"/>
    </source>
</evidence>
<keyword evidence="8" id="KW-0732">Signal</keyword>
<dbReference type="EMBL" id="UXUI01007235">
    <property type="protein sequence ID" value="VDD86453.1"/>
    <property type="molecule type" value="Genomic_DNA"/>
</dbReference>
<comment type="cofactor">
    <cofactor evidence="6">
        <name>Ca(2+)</name>
        <dbReference type="ChEBI" id="CHEBI:29108"/>
    </cofactor>
    <text evidence="6">Binds 2 calcium ions per subunit.</text>
</comment>
<dbReference type="InterPro" id="IPR002640">
    <property type="entry name" value="Arylesterase"/>
</dbReference>
<gene>
    <name evidence="9" type="ORF">EVEC_LOCUS1596</name>
</gene>
<proteinExistence type="inferred from homology"/>
<keyword evidence="6" id="KW-0479">Metal-binding</keyword>
<evidence type="ECO:0000256" key="4">
    <source>
        <dbReference type="ARBA" id="ARBA00023180"/>
    </source>
</evidence>
<reference evidence="11" key="1">
    <citation type="submission" date="2017-02" db="UniProtKB">
        <authorList>
            <consortium name="WormBaseParasite"/>
        </authorList>
    </citation>
    <scope>IDENTIFICATION</scope>
</reference>
<keyword evidence="4" id="KW-0325">Glycoprotein</keyword>
<dbReference type="GO" id="GO:0004064">
    <property type="term" value="F:arylesterase activity"/>
    <property type="evidence" value="ECO:0007669"/>
    <property type="project" value="InterPro"/>
</dbReference>
<evidence type="ECO:0000313" key="11">
    <source>
        <dbReference type="WBParaSite" id="EVEC_0000188801-mRNA-1"/>
    </source>
</evidence>
<feature type="active site" description="Proton acceptor" evidence="5">
    <location>
        <position position="111"/>
    </location>
</feature>
<feature type="binding site" evidence="6">
    <location>
        <position position="113"/>
    </location>
    <ligand>
        <name>Ca(2+)</name>
        <dbReference type="ChEBI" id="CHEBI:29108"/>
        <label>1</label>
        <note>catalytic</note>
    </ligand>
</feature>
<dbReference type="AlphaFoldDB" id="A0A0N4UWL4"/>
<feature type="binding site" evidence="6">
    <location>
        <position position="252"/>
    </location>
    <ligand>
        <name>Ca(2+)</name>
        <dbReference type="ChEBI" id="CHEBI:29108"/>
        <label>1</label>
        <note>catalytic</note>
    </ligand>
</feature>
<organism evidence="11">
    <name type="scientific">Enterobius vermicularis</name>
    <name type="common">Human pinworm</name>
    <dbReference type="NCBI Taxonomy" id="51028"/>
    <lineage>
        <taxon>Eukaryota</taxon>
        <taxon>Metazoa</taxon>
        <taxon>Ecdysozoa</taxon>
        <taxon>Nematoda</taxon>
        <taxon>Chromadorea</taxon>
        <taxon>Rhabditida</taxon>
        <taxon>Spirurina</taxon>
        <taxon>Oxyuridomorpha</taxon>
        <taxon>Oxyuroidea</taxon>
        <taxon>Oxyuridae</taxon>
        <taxon>Enterobius</taxon>
    </lineage>
</organism>
<feature type="disulfide bond" description="In form B" evidence="7">
    <location>
        <begin position="37"/>
        <end position="341"/>
    </location>
</feature>
<dbReference type="PANTHER" id="PTHR11799:SF12">
    <property type="entry name" value="PARAOXONASE-RELATED"/>
    <property type="match status" value="1"/>
</dbReference>
<feature type="chain" id="PRO_5043122508" evidence="8">
    <location>
        <begin position="21"/>
        <end position="346"/>
    </location>
</feature>
<feature type="binding site" evidence="6">
    <location>
        <position position="50"/>
    </location>
    <ligand>
        <name>Ca(2+)</name>
        <dbReference type="ChEBI" id="CHEBI:29108"/>
        <label>1</label>
        <note>catalytic</note>
    </ligand>
</feature>
<dbReference type="SUPFAM" id="SSF63829">
    <property type="entry name" value="Calcium-dependent phosphotriesterase"/>
    <property type="match status" value="1"/>
</dbReference>
<dbReference type="Gene3D" id="2.120.10.30">
    <property type="entry name" value="TolB, C-terminal domain"/>
    <property type="match status" value="2"/>
</dbReference>
<keyword evidence="2" id="KW-0378">Hydrolase</keyword>
<keyword evidence="6" id="KW-0106">Calcium</keyword>